<dbReference type="EMBL" id="DF968182">
    <property type="protein sequence ID" value="GAP44138.1"/>
    <property type="molecule type" value="Genomic_DNA"/>
</dbReference>
<organism evidence="2">
    <name type="scientific">Lentimicrobium saccharophilum</name>
    <dbReference type="NCBI Taxonomy" id="1678841"/>
    <lineage>
        <taxon>Bacteria</taxon>
        <taxon>Pseudomonadati</taxon>
        <taxon>Bacteroidota</taxon>
        <taxon>Bacteroidia</taxon>
        <taxon>Bacteroidales</taxon>
        <taxon>Lentimicrobiaceae</taxon>
        <taxon>Lentimicrobium</taxon>
    </lineage>
</organism>
<evidence type="ECO:0008006" key="4">
    <source>
        <dbReference type="Google" id="ProtNLM"/>
    </source>
</evidence>
<feature type="chain" id="PRO_5006633145" description="Lipoprotein" evidence="1">
    <location>
        <begin position="18"/>
        <end position="190"/>
    </location>
</feature>
<reference evidence="2" key="1">
    <citation type="journal article" date="2015" name="Genome Announc.">
        <title>Draft Genome Sequence of Bacteroidales Strain TBC1, a Novel Isolate from a Methanogenic Wastewater Treatment System.</title>
        <authorList>
            <person name="Tourlousse D.M."/>
            <person name="Matsuura N."/>
            <person name="Sun L."/>
            <person name="Toyonaga M."/>
            <person name="Kuroda K."/>
            <person name="Ohashi A."/>
            <person name="Cruz R."/>
            <person name="Yamaguchi T."/>
            <person name="Sekiguchi Y."/>
        </authorList>
    </citation>
    <scope>NUCLEOTIDE SEQUENCE [LARGE SCALE GENOMIC DNA]</scope>
    <source>
        <strain evidence="2">TBC1</strain>
    </source>
</reference>
<dbReference type="AlphaFoldDB" id="A0A0S7BTI5"/>
<accession>A0A0S7BTI5</accession>
<dbReference type="RefSeq" id="WP_062042415.1">
    <property type="nucleotide sequence ID" value="NZ_DF968182.1"/>
</dbReference>
<feature type="signal peptide" evidence="1">
    <location>
        <begin position="1"/>
        <end position="17"/>
    </location>
</feature>
<dbReference type="PROSITE" id="PS51257">
    <property type="entry name" value="PROKAR_LIPOPROTEIN"/>
    <property type="match status" value="1"/>
</dbReference>
<keyword evidence="1" id="KW-0732">Signal</keyword>
<protein>
    <recommendedName>
        <fullName evidence="4">Lipoprotein</fullName>
    </recommendedName>
</protein>
<gene>
    <name evidence="2" type="ORF">TBC1_112299</name>
</gene>
<name>A0A0S7BTI5_9BACT</name>
<evidence type="ECO:0000313" key="3">
    <source>
        <dbReference type="Proteomes" id="UP000053091"/>
    </source>
</evidence>
<proteinExistence type="predicted"/>
<sequence>MARIILLVSLFLSLLTACDKKEDDMNPGKDYTGLLTLEYTRTFPTFQSVVSMQVDINSSGTVVFKQPPVTAFNGESEKMIENDRIRIREEGSISISMLSGKWDKMDGKEYLLVNLTCQLDGLRNVWEWDEYRWIQLSEVSYSLENPLACPMSFRIDNALMSEAVCGGSLTDNWGINCFRWRLVLVPVSLN</sequence>
<evidence type="ECO:0000313" key="2">
    <source>
        <dbReference type="EMBL" id="GAP44138.1"/>
    </source>
</evidence>
<keyword evidence="3" id="KW-1185">Reference proteome</keyword>
<evidence type="ECO:0000256" key="1">
    <source>
        <dbReference type="SAM" id="SignalP"/>
    </source>
</evidence>
<dbReference type="Proteomes" id="UP000053091">
    <property type="component" value="Unassembled WGS sequence"/>
</dbReference>